<dbReference type="RefSeq" id="WP_056127826.1">
    <property type="nucleotide sequence ID" value="NZ_JACBYE010000006.1"/>
</dbReference>
<evidence type="ECO:0000256" key="2">
    <source>
        <dbReference type="ARBA" id="ARBA00022723"/>
    </source>
</evidence>
<protein>
    <submittedName>
        <fullName evidence="8">Nitrite reductase small subunit NirD</fullName>
    </submittedName>
</protein>
<evidence type="ECO:0000313" key="9">
    <source>
        <dbReference type="Proteomes" id="UP000561011"/>
    </source>
</evidence>
<dbReference type="InterPro" id="IPR036922">
    <property type="entry name" value="Rieske_2Fe-2S_sf"/>
</dbReference>
<dbReference type="Pfam" id="PF13806">
    <property type="entry name" value="Rieske_2"/>
    <property type="match status" value="1"/>
</dbReference>
<accession>A0A853ETG2</accession>
<evidence type="ECO:0000256" key="3">
    <source>
        <dbReference type="ARBA" id="ARBA00023002"/>
    </source>
</evidence>
<keyword evidence="5" id="KW-0411">Iron-sulfur</keyword>
<dbReference type="InterPro" id="IPR017881">
    <property type="entry name" value="NirD"/>
</dbReference>
<dbReference type="PROSITE" id="PS51296">
    <property type="entry name" value="RIESKE"/>
    <property type="match status" value="1"/>
</dbReference>
<dbReference type="Proteomes" id="UP000561011">
    <property type="component" value="Unassembled WGS sequence"/>
</dbReference>
<evidence type="ECO:0000256" key="1">
    <source>
        <dbReference type="ARBA" id="ARBA00022714"/>
    </source>
</evidence>
<dbReference type="InterPro" id="IPR012748">
    <property type="entry name" value="Rieske-like_NirD"/>
</dbReference>
<dbReference type="GO" id="GO:0016705">
    <property type="term" value="F:oxidoreductase activity, acting on paired donors, with incorporation or reduction of molecular oxygen"/>
    <property type="evidence" value="ECO:0007669"/>
    <property type="project" value="UniProtKB-ARBA"/>
</dbReference>
<name>A0A853ETG2_9MICO</name>
<dbReference type="GO" id="GO:0004497">
    <property type="term" value="F:monooxygenase activity"/>
    <property type="evidence" value="ECO:0007669"/>
    <property type="project" value="UniProtKB-ARBA"/>
</dbReference>
<feature type="domain" description="Rieske" evidence="7">
    <location>
        <begin position="9"/>
        <end position="112"/>
    </location>
</feature>
<keyword evidence="3" id="KW-0560">Oxidoreductase</keyword>
<dbReference type="PROSITE" id="PS51300">
    <property type="entry name" value="NIRD"/>
    <property type="match status" value="1"/>
</dbReference>
<evidence type="ECO:0000313" key="8">
    <source>
        <dbReference type="EMBL" id="NYS92673.1"/>
    </source>
</evidence>
<dbReference type="GO" id="GO:0046872">
    <property type="term" value="F:metal ion binding"/>
    <property type="evidence" value="ECO:0007669"/>
    <property type="project" value="UniProtKB-KW"/>
</dbReference>
<keyword evidence="6" id="KW-0534">Nitrate assimilation</keyword>
<dbReference type="InterPro" id="IPR017941">
    <property type="entry name" value="Rieske_2Fe-2S"/>
</dbReference>
<sequence length="118" mass="12529">MNATTDRWTRVCSLTDLVPERGAAALVDGVQVALFRLEDDSVLAVQQHDPFSGANVLCRGLVGSVGDVTVLSSPMFKQVWSLRTGECLDAGGKEPQDLATFPVRVDGGDVFVGPAVVR</sequence>
<dbReference type="Gene3D" id="2.102.10.10">
    <property type="entry name" value="Rieske [2Fe-2S] iron-sulphur domain"/>
    <property type="match status" value="1"/>
</dbReference>
<dbReference type="PANTHER" id="PTHR40562:SF1">
    <property type="entry name" value="NITRITE REDUCTASE (NADH) SMALL SUBUNIT"/>
    <property type="match status" value="1"/>
</dbReference>
<dbReference type="CDD" id="cd03529">
    <property type="entry name" value="Rieske_NirD"/>
    <property type="match status" value="1"/>
</dbReference>
<comment type="caution">
    <text evidence="8">The sequence shown here is derived from an EMBL/GenBank/DDBJ whole genome shotgun (WGS) entry which is preliminary data.</text>
</comment>
<keyword evidence="2" id="KW-0479">Metal-binding</keyword>
<evidence type="ECO:0000256" key="4">
    <source>
        <dbReference type="ARBA" id="ARBA00023004"/>
    </source>
</evidence>
<dbReference type="EMBL" id="JACBYE010000006">
    <property type="protein sequence ID" value="NYS92673.1"/>
    <property type="molecule type" value="Genomic_DNA"/>
</dbReference>
<keyword evidence="1" id="KW-0001">2Fe-2S</keyword>
<dbReference type="SUPFAM" id="SSF50022">
    <property type="entry name" value="ISP domain"/>
    <property type="match status" value="1"/>
</dbReference>
<gene>
    <name evidence="8" type="primary">nirD</name>
    <name evidence="8" type="ORF">HZZ10_03900</name>
</gene>
<dbReference type="NCBIfam" id="TIGR02378">
    <property type="entry name" value="nirD_assim_sml"/>
    <property type="match status" value="1"/>
</dbReference>
<dbReference type="PANTHER" id="PTHR40562">
    <property type="match status" value="1"/>
</dbReference>
<dbReference type="GO" id="GO:0051537">
    <property type="term" value="F:2 iron, 2 sulfur cluster binding"/>
    <property type="evidence" value="ECO:0007669"/>
    <property type="project" value="UniProtKB-KW"/>
</dbReference>
<evidence type="ECO:0000259" key="7">
    <source>
        <dbReference type="PROSITE" id="PS51296"/>
    </source>
</evidence>
<evidence type="ECO:0000256" key="6">
    <source>
        <dbReference type="ARBA" id="ARBA00023063"/>
    </source>
</evidence>
<reference evidence="8 9" key="1">
    <citation type="submission" date="2020-07" db="EMBL/GenBank/DDBJ databases">
        <title>MOT database genomes.</title>
        <authorList>
            <person name="Joseph S."/>
            <person name="Aduse-Opoku J."/>
            <person name="Hashim A."/>
            <person name="Wade W."/>
            <person name="Curtis M."/>
        </authorList>
    </citation>
    <scope>NUCLEOTIDE SEQUENCE [LARGE SCALE GENOMIC DNA]</scope>
    <source>
        <strain evidence="8 9">DSM 100099</strain>
    </source>
</reference>
<organism evidence="8 9">
    <name type="scientific">Sanguibacter inulinus</name>
    <dbReference type="NCBI Taxonomy" id="60922"/>
    <lineage>
        <taxon>Bacteria</taxon>
        <taxon>Bacillati</taxon>
        <taxon>Actinomycetota</taxon>
        <taxon>Actinomycetes</taxon>
        <taxon>Micrococcales</taxon>
        <taxon>Sanguibacteraceae</taxon>
        <taxon>Sanguibacter</taxon>
    </lineage>
</organism>
<evidence type="ECO:0000256" key="5">
    <source>
        <dbReference type="ARBA" id="ARBA00023014"/>
    </source>
</evidence>
<keyword evidence="4" id="KW-0408">Iron</keyword>
<dbReference type="GO" id="GO:0008942">
    <property type="term" value="F:nitrite reductase [NAD(P)H] activity"/>
    <property type="evidence" value="ECO:0007669"/>
    <property type="project" value="InterPro"/>
</dbReference>
<dbReference type="GO" id="GO:0042128">
    <property type="term" value="P:nitrate assimilation"/>
    <property type="evidence" value="ECO:0007669"/>
    <property type="project" value="UniProtKB-KW"/>
</dbReference>
<dbReference type="AlphaFoldDB" id="A0A853ETG2"/>
<keyword evidence="9" id="KW-1185">Reference proteome</keyword>
<proteinExistence type="predicted"/>